<dbReference type="Proteomes" id="UP001244011">
    <property type="component" value="Unassembled WGS sequence"/>
</dbReference>
<comment type="caution">
    <text evidence="2">The sequence shown here is derived from an EMBL/GenBank/DDBJ whole genome shotgun (WGS) entry which is preliminary data.</text>
</comment>
<name>A0AAJ0BWL7_9PEZI</name>
<sequence length="172" mass="18968">MLLSFLLADVSDLLALANACHHHLGHVSHGRHLQGGVRPHLKHDTQFPWPYSRHLVLVVEGGAFRCVTALCPRCCCSVGVGTVGRHRALVRRKRSLRLSSRIPMSSCCYAVVHLGARDGRAGDLCSDPRVTLTKRLPSTFSTLTRHHPWLMGRDISSPCYCLAVASPRCRST</sequence>
<proteinExistence type="predicted"/>
<protein>
    <recommendedName>
        <fullName evidence="4">Secreted protein</fullName>
    </recommendedName>
</protein>
<reference evidence="2" key="1">
    <citation type="submission" date="2023-06" db="EMBL/GenBank/DDBJ databases">
        <title>Genome-scale phylogeny and comparative genomics of the fungal order Sordariales.</title>
        <authorList>
            <consortium name="Lawrence Berkeley National Laboratory"/>
            <person name="Hensen N."/>
            <person name="Bonometti L."/>
            <person name="Westerberg I."/>
            <person name="Brannstrom I.O."/>
            <person name="Guillou S."/>
            <person name="Cros-Aarteil S."/>
            <person name="Calhoun S."/>
            <person name="Haridas S."/>
            <person name="Kuo A."/>
            <person name="Mondo S."/>
            <person name="Pangilinan J."/>
            <person name="Riley R."/>
            <person name="Labutti K."/>
            <person name="Andreopoulos B."/>
            <person name="Lipzen A."/>
            <person name="Chen C."/>
            <person name="Yanf M."/>
            <person name="Daum C."/>
            <person name="Ng V."/>
            <person name="Clum A."/>
            <person name="Steindorff A."/>
            <person name="Ohm R."/>
            <person name="Martin F."/>
            <person name="Silar P."/>
            <person name="Natvig D."/>
            <person name="Lalanne C."/>
            <person name="Gautier V."/>
            <person name="Ament-Velasquez S.L."/>
            <person name="Kruys A."/>
            <person name="Hutchinson M.I."/>
            <person name="Powell A.J."/>
            <person name="Barry K."/>
            <person name="Miller A.N."/>
            <person name="Grigoriev I.V."/>
            <person name="Debuchy R."/>
            <person name="Gladieux P."/>
            <person name="Thoren M.H."/>
            <person name="Johannesson H."/>
        </authorList>
    </citation>
    <scope>NUCLEOTIDE SEQUENCE</scope>
    <source>
        <strain evidence="2">8032-3</strain>
    </source>
</reference>
<evidence type="ECO:0000256" key="1">
    <source>
        <dbReference type="SAM" id="SignalP"/>
    </source>
</evidence>
<accession>A0AAJ0BWL7</accession>
<dbReference type="GeneID" id="85305283"/>
<dbReference type="AlphaFoldDB" id="A0AAJ0BWL7"/>
<keyword evidence="3" id="KW-1185">Reference proteome</keyword>
<dbReference type="RefSeq" id="XP_060282028.1">
    <property type="nucleotide sequence ID" value="XM_060422096.1"/>
</dbReference>
<dbReference type="EMBL" id="MU839014">
    <property type="protein sequence ID" value="KAK1765815.1"/>
    <property type="molecule type" value="Genomic_DNA"/>
</dbReference>
<keyword evidence="1" id="KW-0732">Signal</keyword>
<evidence type="ECO:0000313" key="3">
    <source>
        <dbReference type="Proteomes" id="UP001244011"/>
    </source>
</evidence>
<feature type="chain" id="PRO_5042613702" description="Secreted protein" evidence="1">
    <location>
        <begin position="20"/>
        <end position="172"/>
    </location>
</feature>
<gene>
    <name evidence="2" type="ORF">QBC33DRAFT_138558</name>
</gene>
<evidence type="ECO:0008006" key="4">
    <source>
        <dbReference type="Google" id="ProtNLM"/>
    </source>
</evidence>
<evidence type="ECO:0000313" key="2">
    <source>
        <dbReference type="EMBL" id="KAK1765815.1"/>
    </source>
</evidence>
<feature type="signal peptide" evidence="1">
    <location>
        <begin position="1"/>
        <end position="19"/>
    </location>
</feature>
<organism evidence="2 3">
    <name type="scientific">Phialemonium atrogriseum</name>
    <dbReference type="NCBI Taxonomy" id="1093897"/>
    <lineage>
        <taxon>Eukaryota</taxon>
        <taxon>Fungi</taxon>
        <taxon>Dikarya</taxon>
        <taxon>Ascomycota</taxon>
        <taxon>Pezizomycotina</taxon>
        <taxon>Sordariomycetes</taxon>
        <taxon>Sordariomycetidae</taxon>
        <taxon>Cephalothecales</taxon>
        <taxon>Cephalothecaceae</taxon>
        <taxon>Phialemonium</taxon>
    </lineage>
</organism>